<evidence type="ECO:0000313" key="1">
    <source>
        <dbReference type="EMBL" id="ETX01663.1"/>
    </source>
</evidence>
<dbReference type="InterPro" id="IPR025132">
    <property type="entry name" value="DUF4058"/>
</dbReference>
<dbReference type="Pfam" id="PF13267">
    <property type="entry name" value="DUF4058"/>
    <property type="match status" value="1"/>
</dbReference>
<protein>
    <submittedName>
        <fullName evidence="1">Uncharacterized protein</fullName>
    </submittedName>
</protein>
<gene>
    <name evidence="1" type="ORF">ETSY1_06485</name>
</gene>
<keyword evidence="2" id="KW-1185">Reference proteome</keyword>
<dbReference type="HOGENOM" id="CLU_1783327_0_0_7"/>
<dbReference type="Proteomes" id="UP000019141">
    <property type="component" value="Unassembled WGS sequence"/>
</dbReference>
<accession>W4LUJ9</accession>
<organism evidence="1 2">
    <name type="scientific">Entotheonella factor</name>
    <dbReference type="NCBI Taxonomy" id="1429438"/>
    <lineage>
        <taxon>Bacteria</taxon>
        <taxon>Pseudomonadati</taxon>
        <taxon>Nitrospinota/Tectimicrobiota group</taxon>
        <taxon>Candidatus Tectimicrobiota</taxon>
        <taxon>Candidatus Entotheonellia</taxon>
        <taxon>Candidatus Entotheonellales</taxon>
        <taxon>Candidatus Entotheonellaceae</taxon>
        <taxon>Candidatus Entotheonella</taxon>
    </lineage>
</organism>
<reference evidence="1 2" key="1">
    <citation type="journal article" date="2014" name="Nature">
        <title>An environmental bacterial taxon with a large and distinct metabolic repertoire.</title>
        <authorList>
            <person name="Wilson M.C."/>
            <person name="Mori T."/>
            <person name="Ruckert C."/>
            <person name="Uria A.R."/>
            <person name="Helf M.J."/>
            <person name="Takada K."/>
            <person name="Gernert C."/>
            <person name="Steffens U.A."/>
            <person name="Heycke N."/>
            <person name="Schmitt S."/>
            <person name="Rinke C."/>
            <person name="Helfrich E.J."/>
            <person name="Brachmann A.O."/>
            <person name="Gurgui C."/>
            <person name="Wakimoto T."/>
            <person name="Kracht M."/>
            <person name="Crusemann M."/>
            <person name="Hentschel U."/>
            <person name="Abe I."/>
            <person name="Matsunaga S."/>
            <person name="Kalinowski J."/>
            <person name="Takeyama H."/>
            <person name="Piel J."/>
        </authorList>
    </citation>
    <scope>NUCLEOTIDE SEQUENCE [LARGE SCALE GENOMIC DNA]</scope>
    <source>
        <strain evidence="2">TSY1</strain>
    </source>
</reference>
<comment type="caution">
    <text evidence="1">The sequence shown here is derived from an EMBL/GenBank/DDBJ whole genome shotgun (WGS) entry which is preliminary data.</text>
</comment>
<proteinExistence type="predicted"/>
<dbReference type="AlphaFoldDB" id="W4LUJ9"/>
<evidence type="ECO:0000313" key="2">
    <source>
        <dbReference type="Proteomes" id="UP000019141"/>
    </source>
</evidence>
<sequence length="145" mass="16315">MVILHQEGGPQVVAAIGLVSPSNKDRPATRRAFVAKMSSYLQQGIALSVIDLVTTRSAHLHNEWIEWMQSQAGLMHDVAETPLYANSYRAVRRGERDDIEMWLNPLRLGDPLPSLVLFLRGDTYIEVPLEATYVETCEDQRIPIS</sequence>
<dbReference type="EMBL" id="AZHW01000208">
    <property type="protein sequence ID" value="ETX01663.1"/>
    <property type="molecule type" value="Genomic_DNA"/>
</dbReference>
<name>W4LUJ9_ENTF1</name>